<dbReference type="AlphaFoldDB" id="A0A814V4F4"/>
<dbReference type="Proteomes" id="UP000681722">
    <property type="component" value="Unassembled WGS sequence"/>
</dbReference>
<proteinExistence type="predicted"/>
<name>A0A814V4F4_9BILA</name>
<evidence type="ECO:0000313" key="3">
    <source>
        <dbReference type="EMBL" id="CAF1185128.1"/>
    </source>
</evidence>
<dbReference type="EMBL" id="CAJNOQ010007990">
    <property type="protein sequence ID" value="CAF1185128.1"/>
    <property type="molecule type" value="Genomic_DNA"/>
</dbReference>
<keyword evidence="6" id="KW-1185">Reference proteome</keyword>
<feature type="compositionally biased region" description="Basic residues" evidence="1">
    <location>
        <begin position="273"/>
        <end position="286"/>
    </location>
</feature>
<sequence>MSNFSSAYNVTPALVRPTVYIPMATEQHAFHLPLRDSRSPVRIASPFSFSTLSDHNRHDFFDSSVDYLTPRSESSSPLPDSHRPHSTVVIHHHPVSNYHKQFEDDNEITSNTALMKLRQSNNQLSDTLAMLDDLSAREKNHHPPPPHHHHQNYIPSTSFNVQSPDYSNYPLSKHHTDGGYSSENDTNDQPKRHNAKVTYNIRGRRREPLSKYEQLMISTSDAYSSDDPVTYDIYPSGRGFVEMSNKPNNRNPWLVDGIQLPLNQSNTDVSPPRKSHRRHSMTKYKPKSPDGPNYNDKPIGSSIKFPKSREQPNYRSSFVQPPYITSQIRPDSAPSYVSDPPRSLSSSIGGPIWKPSGKPKQQKFMGSIDNRTILDRPPPAPGIWRPGGKPRQQKTIKAFDPRSAQVIREHEPTWNPTSKIITNKPVKYFDPRSDQIIREHEPTWNPTSKTVTNKPVKYFDPRSKPRSVKTYPTTMTKFTGGSQSELVQPQYISSTNKNVPKPKVQGMDPKLKKRISSAESKVKSAWEPSATQTGVVKPLGERKKIPESEDGSSPSKIQPRIKRQPPSVTAKKTKPLDVDIGDEKRLPKPTMVNTRNKLIDTTNKPTKDTRERTNTGWSSINDDPKALTKPIFQSTPINQSLVDQDLSDHEQDLLDNDTQTPKRNDVNVIPHSSIKQKQKTNQPETPTDVKVEQILPSVPESHEDTKDTIKDGVLIHGSDHSDREKTEKPIVIEKKIERKDAVPTPPERTLTPTSEPEEVKEDELVENNDTSERNSKVDPQESPMRRKDFLPKTSEQTITPSDNKSIVKDDVLIHGDNDIEPSSPDKNLDQSDYGSNARIHEWLNDQSKAPITDKKPTDRQLDNNSPNQSVDDETPELTPHADDIYRPPFGPKTSTARDQINDKEHEPQSASTKANQVKPATQDNVDDGVDDFFS</sequence>
<dbReference type="OrthoDB" id="10040444at2759"/>
<feature type="region of interest" description="Disordered" evidence="1">
    <location>
        <begin position="262"/>
        <end position="393"/>
    </location>
</feature>
<reference evidence="3" key="1">
    <citation type="submission" date="2021-02" db="EMBL/GenBank/DDBJ databases">
        <authorList>
            <person name="Nowell W R."/>
        </authorList>
    </citation>
    <scope>NUCLEOTIDE SEQUENCE</scope>
</reference>
<accession>A0A814V4F4</accession>
<comment type="caution">
    <text evidence="3">The sequence shown here is derived from an EMBL/GenBank/DDBJ whole genome shotgun (WGS) entry which is preliminary data.</text>
</comment>
<feature type="compositionally biased region" description="Acidic residues" evidence="1">
    <location>
        <begin position="755"/>
        <end position="766"/>
    </location>
</feature>
<evidence type="ECO:0000313" key="5">
    <source>
        <dbReference type="EMBL" id="CAF3985271.1"/>
    </source>
</evidence>
<feature type="compositionally biased region" description="Basic and acidic residues" evidence="1">
    <location>
        <begin position="574"/>
        <end position="586"/>
    </location>
</feature>
<feature type="compositionally biased region" description="Basic and acidic residues" evidence="1">
    <location>
        <begin position="717"/>
        <end position="741"/>
    </location>
</feature>
<feature type="compositionally biased region" description="Basic and acidic residues" evidence="1">
    <location>
        <begin position="700"/>
        <end position="710"/>
    </location>
</feature>
<evidence type="ECO:0000313" key="2">
    <source>
        <dbReference type="EMBL" id="CAF1174081.1"/>
    </source>
</evidence>
<dbReference type="EMBL" id="CAJNOK010012911">
    <property type="protein sequence ID" value="CAF1174081.1"/>
    <property type="molecule type" value="Genomic_DNA"/>
</dbReference>
<dbReference type="Proteomes" id="UP000677228">
    <property type="component" value="Unassembled WGS sequence"/>
</dbReference>
<feature type="region of interest" description="Disordered" evidence="1">
    <location>
        <begin position="455"/>
        <end position="480"/>
    </location>
</feature>
<feature type="compositionally biased region" description="Polar residues" evidence="1">
    <location>
        <begin position="153"/>
        <end position="170"/>
    </location>
</feature>
<feature type="compositionally biased region" description="Polar residues" evidence="1">
    <location>
        <begin position="591"/>
        <end position="604"/>
    </location>
</feature>
<feature type="region of interest" description="Disordered" evidence="1">
    <location>
        <begin position="493"/>
        <end position="934"/>
    </location>
</feature>
<feature type="compositionally biased region" description="Basic and acidic residues" evidence="1">
    <location>
        <begin position="851"/>
        <end position="861"/>
    </location>
</feature>
<gene>
    <name evidence="3" type="ORF">GPM918_LOCUS22906</name>
    <name evidence="2" type="ORF">OVA965_LOCUS22721</name>
    <name evidence="4" type="ORF">SRO942_LOCUS22905</name>
    <name evidence="5" type="ORF">TMI583_LOCUS23434</name>
</gene>
<protein>
    <submittedName>
        <fullName evidence="3">Uncharacterized protein</fullName>
    </submittedName>
</protein>
<feature type="compositionally biased region" description="Basic and acidic residues" evidence="1">
    <location>
        <begin position="770"/>
        <end position="790"/>
    </location>
</feature>
<evidence type="ECO:0000256" key="1">
    <source>
        <dbReference type="SAM" id="MobiDB-lite"/>
    </source>
</evidence>
<feature type="region of interest" description="Disordered" evidence="1">
    <location>
        <begin position="137"/>
        <end position="193"/>
    </location>
</feature>
<evidence type="ECO:0000313" key="4">
    <source>
        <dbReference type="EMBL" id="CAF3949374.1"/>
    </source>
</evidence>
<dbReference type="EMBL" id="CAJOBA010034434">
    <property type="protein sequence ID" value="CAF3985271.1"/>
    <property type="molecule type" value="Genomic_DNA"/>
</dbReference>
<evidence type="ECO:0000313" key="6">
    <source>
        <dbReference type="Proteomes" id="UP000663829"/>
    </source>
</evidence>
<feature type="compositionally biased region" description="Acidic residues" evidence="1">
    <location>
        <begin position="924"/>
        <end position="934"/>
    </location>
</feature>
<feature type="compositionally biased region" description="Basic and acidic residues" evidence="1">
    <location>
        <begin position="805"/>
        <end position="817"/>
    </location>
</feature>
<feature type="compositionally biased region" description="Polar residues" evidence="1">
    <location>
        <begin position="631"/>
        <end position="642"/>
    </location>
</feature>
<dbReference type="Proteomes" id="UP000682733">
    <property type="component" value="Unassembled WGS sequence"/>
</dbReference>
<feature type="compositionally biased region" description="Polar residues" evidence="1">
    <location>
        <begin position="793"/>
        <end position="804"/>
    </location>
</feature>
<feature type="compositionally biased region" description="Polar residues" evidence="1">
    <location>
        <begin position="908"/>
        <end position="923"/>
    </location>
</feature>
<feature type="compositionally biased region" description="Polar residues" evidence="1">
    <location>
        <begin position="470"/>
        <end position="480"/>
    </location>
</feature>
<organism evidence="3 6">
    <name type="scientific">Didymodactylos carnosus</name>
    <dbReference type="NCBI Taxonomy" id="1234261"/>
    <lineage>
        <taxon>Eukaryota</taxon>
        <taxon>Metazoa</taxon>
        <taxon>Spiralia</taxon>
        <taxon>Gnathifera</taxon>
        <taxon>Rotifera</taxon>
        <taxon>Eurotatoria</taxon>
        <taxon>Bdelloidea</taxon>
        <taxon>Philodinida</taxon>
        <taxon>Philodinidae</taxon>
        <taxon>Didymodactylos</taxon>
    </lineage>
</organism>
<dbReference type="Proteomes" id="UP000663829">
    <property type="component" value="Unassembled WGS sequence"/>
</dbReference>
<dbReference type="EMBL" id="CAJOBC010007991">
    <property type="protein sequence ID" value="CAF3949374.1"/>
    <property type="molecule type" value="Genomic_DNA"/>
</dbReference>
<feature type="compositionally biased region" description="Basic residues" evidence="1">
    <location>
        <begin position="139"/>
        <end position="151"/>
    </location>
</feature>
<feature type="compositionally biased region" description="Polar residues" evidence="1">
    <location>
        <begin position="673"/>
        <end position="685"/>
    </location>
</feature>
<feature type="compositionally biased region" description="Polar residues" evidence="1">
    <location>
        <begin position="313"/>
        <end position="329"/>
    </location>
</feature>